<sequence>MPNPSPSIRKTVAEIVRSFECPVPRCGKLCETARGLARHQASKHPPLSSDDTDNEAAAGQPHKQVHSKLNGVPVNKDGIPLPEYTKAPPAEELDPNNPWYPFEDRLGFDFAHHHLFEARSSKSKINKGLDFWRAAQIQALQRVDKDASHIPWTSADHLFQTIDQIQQGNAPFTTVLFKYTGELPENPPSWMTETYELCVRDARQVIHNQLATTEFASQFNAAPYRQFLPNGERVWSNLMSGDWAWRQADEISRTVKGSNGAMLVAVVAGLDKTTVSVATGHQEYHPFYLMSGNLTNEARRGHGNSIDPAAFLPIPKVSKSEKKTKVYKTFARQLYHACIAYIFEPLRKGMSEPDLVRCPDQHFRRAIYSIGPIIADYPEQVWLTGIVQGWCPKGRSRPEDLDTPCSERRTHELSDALIEAYDPGTLWDLHGIRDDVVPFTHSFPRADIHELIAPDLLHQVIKGTFKDHLVEWVMDYLHVEHGEARATEIIADIDRRISTVPIFPGLRRFAEGRDFAQWTGDDSKALMKVYLASIVGYVPSEMVRCLAAFLEVCYIFRRNAITSSALKSAKTKLTEFHELRKIFIETGTRSHISLPRQHALSHFPISIIDFGSPNGLCSSITESCHITAVKNPWRMSNRYNALPQMLVTITRMDKLATLRRILSNAGLLHGTTSFGTALAVLGDSDSLGMHGWEGDANEGNDVEDQDEMNDLEGDGVLGAALDMEKEVGPLTGPRLASSVRLCPTQERRYPKKLPDLVRYLGEPQFEKAFLEYLFAARHPTEPPPDDVNITARIKFSGRIYIHHSATAHFYAPSDMCGTGGMQRQTIRCNPRWRGHPRRDTVFVAESDDPGMRGLLIAQLIVLFSFVDNQSDERHECALVNWFPTVDTDPDPDTGMWVVTREKEEGVCPLQVISLRTIVRGAHLLPVFGDSGRLPESFSFTQALDAFSHYFVNPYIDYHTHELLSG</sequence>
<dbReference type="OrthoDB" id="3199698at2759"/>
<accession>A0A8H6IGL2</accession>
<evidence type="ECO:0000313" key="3">
    <source>
        <dbReference type="EMBL" id="KAF6763988.1"/>
    </source>
</evidence>
<dbReference type="InterPro" id="IPR013087">
    <property type="entry name" value="Znf_C2H2_type"/>
</dbReference>
<comment type="caution">
    <text evidence="3">The sequence shown here is derived from an EMBL/GenBank/DDBJ whole genome shotgun (WGS) entry which is preliminary data.</text>
</comment>
<dbReference type="EMBL" id="JACGCI010000005">
    <property type="protein sequence ID" value="KAF6763988.1"/>
    <property type="molecule type" value="Genomic_DNA"/>
</dbReference>
<feature type="region of interest" description="Disordered" evidence="1">
    <location>
        <begin position="35"/>
        <end position="98"/>
    </location>
</feature>
<reference evidence="3 4" key="1">
    <citation type="submission" date="2020-07" db="EMBL/GenBank/DDBJ databases">
        <title>Comparative genomics of pyrophilous fungi reveals a link between fire events and developmental genes.</title>
        <authorList>
            <consortium name="DOE Joint Genome Institute"/>
            <person name="Steindorff A.S."/>
            <person name="Carver A."/>
            <person name="Calhoun S."/>
            <person name="Stillman K."/>
            <person name="Liu H."/>
            <person name="Lipzen A."/>
            <person name="Pangilinan J."/>
            <person name="Labutti K."/>
            <person name="Bruns T.D."/>
            <person name="Grigoriev I.V."/>
        </authorList>
    </citation>
    <scope>NUCLEOTIDE SEQUENCE [LARGE SCALE GENOMIC DNA]</scope>
    <source>
        <strain evidence="3 4">CBS 144469</strain>
    </source>
</reference>
<organism evidence="3 4">
    <name type="scientific">Ephemerocybe angulata</name>
    <dbReference type="NCBI Taxonomy" id="980116"/>
    <lineage>
        <taxon>Eukaryota</taxon>
        <taxon>Fungi</taxon>
        <taxon>Dikarya</taxon>
        <taxon>Basidiomycota</taxon>
        <taxon>Agaricomycotina</taxon>
        <taxon>Agaricomycetes</taxon>
        <taxon>Agaricomycetidae</taxon>
        <taxon>Agaricales</taxon>
        <taxon>Agaricineae</taxon>
        <taxon>Psathyrellaceae</taxon>
        <taxon>Ephemerocybe</taxon>
    </lineage>
</organism>
<evidence type="ECO:0000256" key="1">
    <source>
        <dbReference type="SAM" id="MobiDB-lite"/>
    </source>
</evidence>
<gene>
    <name evidence="3" type="ORF">DFP72DRAFT_873930</name>
</gene>
<dbReference type="InterPro" id="IPR041078">
    <property type="entry name" value="Plavaka"/>
</dbReference>
<keyword evidence="4" id="KW-1185">Reference proteome</keyword>
<dbReference type="AlphaFoldDB" id="A0A8H6IGL2"/>
<name>A0A8H6IGL2_9AGAR</name>
<evidence type="ECO:0000313" key="4">
    <source>
        <dbReference type="Proteomes" id="UP000521943"/>
    </source>
</evidence>
<feature type="domain" description="C2H2-type" evidence="2">
    <location>
        <begin position="21"/>
        <end position="44"/>
    </location>
</feature>
<protein>
    <recommendedName>
        <fullName evidence="2">C2H2-type domain-containing protein</fullName>
    </recommendedName>
</protein>
<proteinExistence type="predicted"/>
<dbReference type="Proteomes" id="UP000521943">
    <property type="component" value="Unassembled WGS sequence"/>
</dbReference>
<dbReference type="Pfam" id="PF18759">
    <property type="entry name" value="Plavaka"/>
    <property type="match status" value="1"/>
</dbReference>
<evidence type="ECO:0000259" key="2">
    <source>
        <dbReference type="PROSITE" id="PS00028"/>
    </source>
</evidence>
<dbReference type="PROSITE" id="PS00028">
    <property type="entry name" value="ZINC_FINGER_C2H2_1"/>
    <property type="match status" value="1"/>
</dbReference>